<protein>
    <submittedName>
        <fullName evidence="3">AAA family ATPase</fullName>
    </submittedName>
</protein>
<dbReference type="GO" id="GO:0005524">
    <property type="term" value="F:ATP binding"/>
    <property type="evidence" value="ECO:0007669"/>
    <property type="project" value="InterPro"/>
</dbReference>
<evidence type="ECO:0000313" key="4">
    <source>
        <dbReference type="Proteomes" id="UP000318199"/>
    </source>
</evidence>
<gene>
    <name evidence="3" type="ORF">FN976_28610</name>
</gene>
<evidence type="ECO:0000313" key="3">
    <source>
        <dbReference type="EMBL" id="TWO63122.1"/>
    </source>
</evidence>
<feature type="domain" description="ATPase AAA-type core" evidence="2">
    <location>
        <begin position="375"/>
        <end position="510"/>
    </location>
</feature>
<keyword evidence="4" id="KW-1185">Reference proteome</keyword>
<organism evidence="3 4">
    <name type="scientific">Caenimonas sedimenti</name>
    <dbReference type="NCBI Taxonomy" id="2596921"/>
    <lineage>
        <taxon>Bacteria</taxon>
        <taxon>Pseudomonadati</taxon>
        <taxon>Pseudomonadota</taxon>
        <taxon>Betaproteobacteria</taxon>
        <taxon>Burkholderiales</taxon>
        <taxon>Comamonadaceae</taxon>
        <taxon>Caenimonas</taxon>
    </lineage>
</organism>
<dbReference type="GO" id="GO:0004176">
    <property type="term" value="F:ATP-dependent peptidase activity"/>
    <property type="evidence" value="ECO:0007669"/>
    <property type="project" value="InterPro"/>
</dbReference>
<dbReference type="EMBL" id="VOBQ01000038">
    <property type="protein sequence ID" value="TWO63122.1"/>
    <property type="molecule type" value="Genomic_DNA"/>
</dbReference>
<dbReference type="Proteomes" id="UP000318199">
    <property type="component" value="Unassembled WGS sequence"/>
</dbReference>
<dbReference type="OrthoDB" id="9808317at2"/>
<accession>A0A562ZCQ8</accession>
<feature type="region of interest" description="Disordered" evidence="1">
    <location>
        <begin position="1"/>
        <end position="24"/>
    </location>
</feature>
<dbReference type="PANTHER" id="PTHR43718:SF2">
    <property type="entry name" value="LON PROTEASE HOMOLOG, MITOCHONDRIAL"/>
    <property type="match status" value="1"/>
</dbReference>
<name>A0A562ZCQ8_9BURK</name>
<dbReference type="InterPro" id="IPR003959">
    <property type="entry name" value="ATPase_AAA_core"/>
</dbReference>
<proteinExistence type="predicted"/>
<dbReference type="RefSeq" id="WP_145897491.1">
    <property type="nucleotide sequence ID" value="NZ_VOBQ01000038.1"/>
</dbReference>
<dbReference type="SUPFAM" id="SSF52540">
    <property type="entry name" value="P-loop containing nucleoside triphosphate hydrolases"/>
    <property type="match status" value="1"/>
</dbReference>
<dbReference type="Gene3D" id="3.40.50.300">
    <property type="entry name" value="P-loop containing nucleotide triphosphate hydrolases"/>
    <property type="match status" value="1"/>
</dbReference>
<dbReference type="InterPro" id="IPR027417">
    <property type="entry name" value="P-loop_NTPase"/>
</dbReference>
<dbReference type="InterPro" id="IPR027065">
    <property type="entry name" value="Lon_Prtase"/>
</dbReference>
<dbReference type="GO" id="GO:0006515">
    <property type="term" value="P:protein quality control for misfolded or incompletely synthesized proteins"/>
    <property type="evidence" value="ECO:0007669"/>
    <property type="project" value="TreeGrafter"/>
</dbReference>
<dbReference type="GO" id="GO:0004252">
    <property type="term" value="F:serine-type endopeptidase activity"/>
    <property type="evidence" value="ECO:0007669"/>
    <property type="project" value="InterPro"/>
</dbReference>
<dbReference type="GO" id="GO:0016887">
    <property type="term" value="F:ATP hydrolysis activity"/>
    <property type="evidence" value="ECO:0007669"/>
    <property type="project" value="InterPro"/>
</dbReference>
<sequence>MKPISPFPAMRRPAGQAGSPQHFAHPQLRLAAGDADLLRRQRLFRRDLRKLVNSEKRVSQTADELEALALGLLREIDFMSTDGESNRCFKLELLKFLRESVPTPRLMHALFVVELKRAEVRIEPRFWLHPTSHVEEQRLPQLSYGGSQVAGKNPPLSIPRECSAAAVQAVELAAQAIAEGTLEKWSVEACKEVIAMLVITSVHGTPLGRNTVMHPADNLFFIEGVGLSVWRALGEHLRHREESVHEVYWGSCMPAQVLMHLRGHLQSAELAPAAPTPVPEINLVEGPEPPGFIRIVREPIPPSTEKYDQESLRTYERLRKAMPVARMPGREALAEHFAQMEAEFPWATQAVEHLRRHLTTASLLGVEELMVPPTLLVGPPGSGKSRFVRRLAERLGLPYMPLALGGTSDSKLLAGTARGWATADASPILRLMVQSRSASPLVLLDEVDKIGRHYNGGSIDAQLLGLLEPETASRWRDGYLLVNCDLSRVNFWATANSLASISRPLLSRMQPLYIPAPGREHLPSIAAGLTREMERQWKLPPGTLPDPPAAICDAGADNVRALRTIVQRYLADWAREHREPQRMH</sequence>
<dbReference type="AlphaFoldDB" id="A0A562ZCQ8"/>
<reference evidence="3 4" key="1">
    <citation type="submission" date="2019-07" db="EMBL/GenBank/DDBJ databases">
        <title>Caenimonas sedimenti sp. nov., isolated from activated sludge.</title>
        <authorList>
            <person name="Xu J."/>
        </authorList>
    </citation>
    <scope>NUCLEOTIDE SEQUENCE [LARGE SCALE GENOMIC DNA]</scope>
    <source>
        <strain evidence="3 4">HX-9-20</strain>
    </source>
</reference>
<comment type="caution">
    <text evidence="3">The sequence shown here is derived from an EMBL/GenBank/DDBJ whole genome shotgun (WGS) entry which is preliminary data.</text>
</comment>
<dbReference type="PANTHER" id="PTHR43718">
    <property type="entry name" value="LON PROTEASE"/>
    <property type="match status" value="1"/>
</dbReference>
<evidence type="ECO:0000259" key="2">
    <source>
        <dbReference type="Pfam" id="PF00004"/>
    </source>
</evidence>
<dbReference type="Pfam" id="PF00004">
    <property type="entry name" value="AAA"/>
    <property type="match status" value="1"/>
</dbReference>
<evidence type="ECO:0000256" key="1">
    <source>
        <dbReference type="SAM" id="MobiDB-lite"/>
    </source>
</evidence>